<dbReference type="PIRSF" id="PIRSF000446">
    <property type="entry name" value="Mct"/>
    <property type="match status" value="1"/>
</dbReference>
<dbReference type="SMART" id="SM00827">
    <property type="entry name" value="PKS_AT"/>
    <property type="match status" value="1"/>
</dbReference>
<dbReference type="InterPro" id="IPR016036">
    <property type="entry name" value="Malonyl_transacylase_ACP-bd"/>
</dbReference>
<gene>
    <name evidence="3" type="ORF">MNBD_PLANCTO03-1176</name>
</gene>
<name>A0A3B1DLB2_9ZZZZ</name>
<dbReference type="SUPFAM" id="SSF52151">
    <property type="entry name" value="FabD/lysophospholipase-like"/>
    <property type="match status" value="1"/>
</dbReference>
<protein>
    <submittedName>
        <fullName evidence="3">Malonyl CoA-acyl carrier protein transacylase</fullName>
        <ecNumber evidence="3">2.3.1.39</ecNumber>
    </submittedName>
</protein>
<dbReference type="PANTHER" id="PTHR47170:SF2">
    <property type="entry name" value="MALONYL-COA:ACP TRANSACYLASE (MAT) DOMAIN-CONTAINING PROTEIN"/>
    <property type="match status" value="1"/>
</dbReference>
<dbReference type="InterPro" id="IPR016035">
    <property type="entry name" value="Acyl_Trfase/lysoPLipase"/>
</dbReference>
<dbReference type="PANTHER" id="PTHR47170">
    <property type="entry name" value="MALONYL-COA ACP TRANSACYLASE, ACP-BINDING"/>
    <property type="match status" value="1"/>
</dbReference>
<dbReference type="InterPro" id="IPR052760">
    <property type="entry name" value="Mitochondrial_malonyltrans"/>
</dbReference>
<keyword evidence="3" id="KW-0808">Transferase</keyword>
<evidence type="ECO:0000256" key="1">
    <source>
        <dbReference type="ARBA" id="ARBA00008217"/>
    </source>
</evidence>
<dbReference type="SUPFAM" id="SSF55048">
    <property type="entry name" value="Probable ACP-binding domain of malonyl-CoA ACP transacylase"/>
    <property type="match status" value="1"/>
</dbReference>
<dbReference type="InterPro" id="IPR024925">
    <property type="entry name" value="Malonyl_CoA-ACP_transAc"/>
</dbReference>
<dbReference type="EC" id="2.3.1.39" evidence="3"/>
<feature type="domain" description="Malonyl-CoA:ACP transacylase (MAT)" evidence="2">
    <location>
        <begin position="7"/>
        <end position="323"/>
    </location>
</feature>
<comment type="similarity">
    <text evidence="1">Belongs to the FabD family.</text>
</comment>
<sequence>MEPTIILCPGQGAQAVGMGKAWCEASAEAKAVFAHADRVMEELWAGDAAIAGLPALSELCFAGPGELLNRTDVSQPAIFVASVACLAGVKARLGFGDGELPVGAAAGLSLGEYTALHVAGAIGFEDGLRLVALRGRAMQEAAAATPSGMVALIGADEEQAKAVCKQARGDEVLVCANFNAPGQVVVSGSAGACERAVEVAEGMGLRAKALPVAGAFHSPIMAPAAERLGEALEATEIREPGCVVMANVTGEPHGTAGGGSMAAMIRQRLVEQLTSPVRWSACCAWLIGNPPGDGGSEFVELSPGKTLGGLMRRIDRGTKVKSYDDPAIFD</sequence>
<dbReference type="InterPro" id="IPR014043">
    <property type="entry name" value="Acyl_transferase_dom"/>
</dbReference>
<dbReference type="Gene3D" id="3.40.366.10">
    <property type="entry name" value="Malonyl-Coenzyme A Acyl Carrier Protein, domain 2"/>
    <property type="match status" value="1"/>
</dbReference>
<accession>A0A3B1DLB2</accession>
<proteinExistence type="inferred from homology"/>
<dbReference type="InterPro" id="IPR001227">
    <property type="entry name" value="Ac_transferase_dom_sf"/>
</dbReference>
<evidence type="ECO:0000259" key="2">
    <source>
        <dbReference type="SMART" id="SM00827"/>
    </source>
</evidence>
<organism evidence="3">
    <name type="scientific">hydrothermal vent metagenome</name>
    <dbReference type="NCBI Taxonomy" id="652676"/>
    <lineage>
        <taxon>unclassified sequences</taxon>
        <taxon>metagenomes</taxon>
        <taxon>ecological metagenomes</taxon>
    </lineage>
</organism>
<dbReference type="GO" id="GO:0004314">
    <property type="term" value="F:[acyl-carrier-protein] S-malonyltransferase activity"/>
    <property type="evidence" value="ECO:0007669"/>
    <property type="project" value="UniProtKB-EC"/>
</dbReference>
<dbReference type="EMBL" id="UOGK01000079">
    <property type="protein sequence ID" value="VAX36844.1"/>
    <property type="molecule type" value="Genomic_DNA"/>
</dbReference>
<dbReference type="AlphaFoldDB" id="A0A3B1DLB2"/>
<reference evidence="3" key="1">
    <citation type="submission" date="2018-06" db="EMBL/GenBank/DDBJ databases">
        <authorList>
            <person name="Zhirakovskaya E."/>
        </authorList>
    </citation>
    <scope>NUCLEOTIDE SEQUENCE</scope>
</reference>
<keyword evidence="3" id="KW-0012">Acyltransferase</keyword>
<evidence type="ECO:0000313" key="3">
    <source>
        <dbReference type="EMBL" id="VAX36844.1"/>
    </source>
</evidence>
<dbReference type="Pfam" id="PF00698">
    <property type="entry name" value="Acyl_transf_1"/>
    <property type="match status" value="1"/>
</dbReference>
<dbReference type="Gene3D" id="3.30.70.250">
    <property type="entry name" value="Malonyl-CoA ACP transacylase, ACP-binding"/>
    <property type="match status" value="1"/>
</dbReference>